<dbReference type="InterPro" id="IPR010982">
    <property type="entry name" value="Lambda_DNA-bd_dom_sf"/>
</dbReference>
<dbReference type="GO" id="GO:0003677">
    <property type="term" value="F:DNA binding"/>
    <property type="evidence" value="ECO:0007669"/>
    <property type="project" value="InterPro"/>
</dbReference>
<dbReference type="Pfam" id="PF14528">
    <property type="entry name" value="LAGLIDADG_3"/>
    <property type="match status" value="1"/>
</dbReference>
<dbReference type="PRINTS" id="PR00379">
    <property type="entry name" value="INTEIN"/>
</dbReference>
<dbReference type="EMBL" id="LCBQ01000021">
    <property type="protein sequence ID" value="KKS13191.1"/>
    <property type="molecule type" value="Genomic_DNA"/>
</dbReference>
<dbReference type="InterPro" id="IPR004042">
    <property type="entry name" value="Intein_endonuc_central"/>
</dbReference>
<dbReference type="PROSITE" id="PS50819">
    <property type="entry name" value="INTEIN_ENDONUCLEASE"/>
    <property type="match status" value="1"/>
</dbReference>
<evidence type="ECO:0000313" key="3">
    <source>
        <dbReference type="Proteomes" id="UP000034380"/>
    </source>
</evidence>
<dbReference type="SUPFAM" id="SSF47413">
    <property type="entry name" value="lambda repressor-like DNA-binding domains"/>
    <property type="match status" value="1"/>
</dbReference>
<dbReference type="CDD" id="cd00093">
    <property type="entry name" value="HTH_XRE"/>
    <property type="match status" value="1"/>
</dbReference>
<feature type="domain" description="DOD-type homing endonuclease" evidence="1">
    <location>
        <begin position="148"/>
        <end position="296"/>
    </location>
</feature>
<gene>
    <name evidence="2" type="ORF">UU70_C0021G0002</name>
</gene>
<evidence type="ECO:0000313" key="2">
    <source>
        <dbReference type="EMBL" id="KKS13191.1"/>
    </source>
</evidence>
<dbReference type="Gene3D" id="3.10.28.10">
    <property type="entry name" value="Homing endonucleases"/>
    <property type="match status" value="1"/>
</dbReference>
<accession>A0A0G0YU39</accession>
<dbReference type="Proteomes" id="UP000034380">
    <property type="component" value="Unassembled WGS sequence"/>
</dbReference>
<comment type="caution">
    <text evidence="2">The sequence shown here is derived from an EMBL/GenBank/DDBJ whole genome shotgun (WGS) entry which is preliminary data.</text>
</comment>
<dbReference type="InterPro" id="IPR001387">
    <property type="entry name" value="Cro/C1-type_HTH"/>
</dbReference>
<evidence type="ECO:0000259" key="1">
    <source>
        <dbReference type="PROSITE" id="PS50819"/>
    </source>
</evidence>
<protein>
    <recommendedName>
        <fullName evidence="1">DOD-type homing endonuclease domain-containing protein</fullName>
    </recommendedName>
</protein>
<dbReference type="InterPro" id="IPR006142">
    <property type="entry name" value="INTEIN"/>
</dbReference>
<dbReference type="GO" id="GO:0016539">
    <property type="term" value="P:intein-mediated protein splicing"/>
    <property type="evidence" value="ECO:0007669"/>
    <property type="project" value="InterPro"/>
</dbReference>
<dbReference type="InterPro" id="IPR027434">
    <property type="entry name" value="Homing_endonucl"/>
</dbReference>
<dbReference type="GO" id="GO:0004519">
    <property type="term" value="F:endonuclease activity"/>
    <property type="evidence" value="ECO:0007669"/>
    <property type="project" value="InterPro"/>
</dbReference>
<dbReference type="InterPro" id="IPR004860">
    <property type="entry name" value="LAGLIDADG_dom"/>
</dbReference>
<dbReference type="AlphaFoldDB" id="A0A0G0YU39"/>
<reference evidence="2 3" key="1">
    <citation type="journal article" date="2015" name="Nature">
        <title>rRNA introns, odd ribosomes, and small enigmatic genomes across a large radiation of phyla.</title>
        <authorList>
            <person name="Brown C.T."/>
            <person name="Hug L.A."/>
            <person name="Thomas B.C."/>
            <person name="Sharon I."/>
            <person name="Castelle C.J."/>
            <person name="Singh A."/>
            <person name="Wilkins M.J."/>
            <person name="Williams K.H."/>
            <person name="Banfield J.F."/>
        </authorList>
    </citation>
    <scope>NUCLEOTIDE SEQUENCE [LARGE SCALE GENOMIC DNA]</scope>
</reference>
<dbReference type="SUPFAM" id="SSF55608">
    <property type="entry name" value="Homing endonucleases"/>
    <property type="match status" value="1"/>
</dbReference>
<organism evidence="2 3">
    <name type="scientific">Candidatus Yanofskybacteria bacterium GW2011_GWA1_41_6</name>
    <dbReference type="NCBI Taxonomy" id="1619020"/>
    <lineage>
        <taxon>Bacteria</taxon>
        <taxon>Candidatus Yanofskyibacteriota</taxon>
    </lineage>
</organism>
<proteinExistence type="predicted"/>
<sequence>MAEPVNSKRVEFSKGFQNKFILSVQKKTSLGANDLARLVGVHRRTVTDWRREKFLITFGALRKLCKRAGLSMPSNIKIKDQFWYISKGAKKGGRSLIRKYGRVPVDPEYRKEKWRQWWERVGRFDPNSIPNVSLPFRNPKPSSELAEFFGIMMGDGGMTSRQISITLHHIDDLEYCHYVVKLIEKLFKVIPSVTHVSSKSINKIEVSRTGLVTYLHSLGIVIGNKIKQQLDIPRWIKIDPNFTKACVRGLIDTDGCVFTNRYKVNNKQYSYKKIDFASASAPLRESMISILRDLGMTPSVNGIHVRLNSRPDVERYFKIIGSHNPKHLKRYKAVI</sequence>
<name>A0A0G0YU39_9BACT</name>